<dbReference type="Proteomes" id="UP000193978">
    <property type="component" value="Chromosome"/>
</dbReference>
<dbReference type="STRING" id="655015.B1812_10625"/>
<name>A0A1W6MV24_9HYPH</name>
<accession>A0A1W6MV24</accession>
<organism evidence="2 3">
    <name type="scientific">Methylocystis bryophila</name>
    <dbReference type="NCBI Taxonomy" id="655015"/>
    <lineage>
        <taxon>Bacteria</taxon>
        <taxon>Pseudomonadati</taxon>
        <taxon>Pseudomonadota</taxon>
        <taxon>Alphaproteobacteria</taxon>
        <taxon>Hyphomicrobiales</taxon>
        <taxon>Methylocystaceae</taxon>
        <taxon>Methylocystis</taxon>
    </lineage>
</organism>
<feature type="region of interest" description="Disordered" evidence="1">
    <location>
        <begin position="1"/>
        <end position="59"/>
    </location>
</feature>
<evidence type="ECO:0000313" key="2">
    <source>
        <dbReference type="EMBL" id="ARN81451.1"/>
    </source>
</evidence>
<gene>
    <name evidence="2" type="ORF">B1812_10625</name>
</gene>
<proteinExistence type="predicted"/>
<protein>
    <submittedName>
        <fullName evidence="2">Uncharacterized protein</fullName>
    </submittedName>
</protein>
<reference evidence="2 3" key="1">
    <citation type="submission" date="2017-02" db="EMBL/GenBank/DDBJ databases">
        <authorList>
            <person name="Peterson S.W."/>
        </authorList>
    </citation>
    <scope>NUCLEOTIDE SEQUENCE [LARGE SCALE GENOMIC DNA]</scope>
    <source>
        <strain evidence="2 3">S285</strain>
    </source>
</reference>
<keyword evidence="3" id="KW-1185">Reference proteome</keyword>
<evidence type="ECO:0000256" key="1">
    <source>
        <dbReference type="SAM" id="MobiDB-lite"/>
    </source>
</evidence>
<evidence type="ECO:0000313" key="3">
    <source>
        <dbReference type="Proteomes" id="UP000193978"/>
    </source>
</evidence>
<dbReference type="EMBL" id="CP019948">
    <property type="protein sequence ID" value="ARN81451.1"/>
    <property type="molecule type" value="Genomic_DNA"/>
</dbReference>
<dbReference type="AlphaFoldDB" id="A0A1W6MV24"/>
<sequence>MSDPIEPASGQTSRAALSRRLKPSGIGYDCGEEDHRESQRLHRQNVPTQDAERRREPLATLSCNSRFATASQLQKVQSV</sequence>
<dbReference type="KEGG" id="mbry:B1812_10625"/>